<feature type="transmembrane region" description="Helical" evidence="1">
    <location>
        <begin position="132"/>
        <end position="149"/>
    </location>
</feature>
<dbReference type="AlphaFoldDB" id="A0A844Z2C2"/>
<feature type="transmembrane region" description="Helical" evidence="1">
    <location>
        <begin position="156"/>
        <end position="178"/>
    </location>
</feature>
<protein>
    <submittedName>
        <fullName evidence="3">DUF418 domain-containing protein</fullName>
    </submittedName>
</protein>
<keyword evidence="4" id="KW-1185">Reference proteome</keyword>
<evidence type="ECO:0000256" key="1">
    <source>
        <dbReference type="SAM" id="Phobius"/>
    </source>
</evidence>
<keyword evidence="1" id="KW-0812">Transmembrane</keyword>
<keyword evidence="1" id="KW-0472">Membrane</keyword>
<name>A0A844Z2C2_9SPHN</name>
<evidence type="ECO:0000313" key="4">
    <source>
        <dbReference type="Proteomes" id="UP000460290"/>
    </source>
</evidence>
<dbReference type="PANTHER" id="PTHR30590:SF2">
    <property type="entry name" value="INNER MEMBRANE PROTEIN"/>
    <property type="match status" value="1"/>
</dbReference>
<feature type="transmembrane region" description="Helical" evidence="1">
    <location>
        <begin position="81"/>
        <end position="99"/>
    </location>
</feature>
<feature type="transmembrane region" description="Helical" evidence="1">
    <location>
        <begin position="271"/>
        <end position="291"/>
    </location>
</feature>
<feature type="transmembrane region" description="Helical" evidence="1">
    <location>
        <begin position="233"/>
        <end position="259"/>
    </location>
</feature>
<evidence type="ECO:0000313" key="3">
    <source>
        <dbReference type="EMBL" id="MXO82851.1"/>
    </source>
</evidence>
<proteinExistence type="predicted"/>
<feature type="domain" description="DUF418" evidence="2">
    <location>
        <begin position="254"/>
        <end position="415"/>
    </location>
</feature>
<feature type="transmembrane region" description="Helical" evidence="1">
    <location>
        <begin position="347"/>
        <end position="365"/>
    </location>
</feature>
<feature type="transmembrane region" description="Helical" evidence="1">
    <location>
        <begin position="303"/>
        <end position="327"/>
    </location>
</feature>
<dbReference type="EMBL" id="WTYZ01000001">
    <property type="protein sequence ID" value="MXO82851.1"/>
    <property type="molecule type" value="Genomic_DNA"/>
</dbReference>
<feature type="transmembrane region" description="Helical" evidence="1">
    <location>
        <begin position="111"/>
        <end position="126"/>
    </location>
</feature>
<dbReference type="InterPro" id="IPR052529">
    <property type="entry name" value="Bact_Transport_Assoc"/>
</dbReference>
<dbReference type="InterPro" id="IPR007349">
    <property type="entry name" value="DUF418"/>
</dbReference>
<dbReference type="Pfam" id="PF04235">
    <property type="entry name" value="DUF418"/>
    <property type="match status" value="1"/>
</dbReference>
<organism evidence="3 4">
    <name type="scientific">Pontixanthobacter aestiaquae</name>
    <dbReference type="NCBI Taxonomy" id="1509367"/>
    <lineage>
        <taxon>Bacteria</taxon>
        <taxon>Pseudomonadati</taxon>
        <taxon>Pseudomonadota</taxon>
        <taxon>Alphaproteobacteria</taxon>
        <taxon>Sphingomonadales</taxon>
        <taxon>Erythrobacteraceae</taxon>
        <taxon>Pontixanthobacter</taxon>
    </lineage>
</organism>
<evidence type="ECO:0000259" key="2">
    <source>
        <dbReference type="Pfam" id="PF04235"/>
    </source>
</evidence>
<feature type="transmembrane region" description="Helical" evidence="1">
    <location>
        <begin position="29"/>
        <end position="51"/>
    </location>
</feature>
<dbReference type="Proteomes" id="UP000460290">
    <property type="component" value="Unassembled WGS sequence"/>
</dbReference>
<feature type="transmembrane region" description="Helical" evidence="1">
    <location>
        <begin position="377"/>
        <end position="396"/>
    </location>
</feature>
<gene>
    <name evidence="3" type="ORF">GRI35_05665</name>
</gene>
<sequence length="421" mass="46900">MSDSTSEQVLPASATQTPRLLGLDFTRGIAVLGILAANIIAFGQPFSAYMWPDGFVAPHADDAGWMWVAQFVLIDGKMRGLFTLLFGAGLVLFMEKAWAKGQTRWLQARRLAFLLIFGLIHFFFIWRGDILILYSIAGFAAMACLRWSAKAQLRAGILGYIAGMLFYAMFMGPAYFVAETEWGEQAAMAEMREGLAQGKAEDMAERAAEIPILTQGSYADFVSHNVTAHAGDIGFMLFLFIFETLPLMLIGMGLFRYGFFSGELDPAKQRMWGWIGIIAGTLMTVPIALWAQSIGFTYWGTLSAFVGFSGLPRLPVIIGLAALLALWGPKATGWLGQRFTAAGRMAFTNYLGTSVLMMLIFHPWAGGLWGELNRPQLYIVVLVAWAIMLLWSKPWLSHFRFGPLEWLWRCLTYGKLFPLKR</sequence>
<accession>A0A844Z2C2</accession>
<dbReference type="OrthoDB" id="9807744at2"/>
<comment type="caution">
    <text evidence="3">The sequence shown here is derived from an EMBL/GenBank/DDBJ whole genome shotgun (WGS) entry which is preliminary data.</text>
</comment>
<reference evidence="3 4" key="1">
    <citation type="submission" date="2019-12" db="EMBL/GenBank/DDBJ databases">
        <title>Genomic-based taxomic classification of the family Erythrobacteraceae.</title>
        <authorList>
            <person name="Xu L."/>
        </authorList>
    </citation>
    <scope>NUCLEOTIDE SEQUENCE [LARGE SCALE GENOMIC DNA]</scope>
    <source>
        <strain evidence="3 4">KCTC 42006</strain>
    </source>
</reference>
<dbReference type="PANTHER" id="PTHR30590">
    <property type="entry name" value="INNER MEMBRANE PROTEIN"/>
    <property type="match status" value="1"/>
</dbReference>
<keyword evidence="1" id="KW-1133">Transmembrane helix</keyword>
<dbReference type="RefSeq" id="WP_160613256.1">
    <property type="nucleotide sequence ID" value="NZ_JAUFQM010000001.1"/>
</dbReference>